<reference evidence="1" key="1">
    <citation type="journal article" date="2023" name="Science">
        <title>Genome structures resolve the early diversification of teleost fishes.</title>
        <authorList>
            <person name="Parey E."/>
            <person name="Louis A."/>
            <person name="Montfort J."/>
            <person name="Bouchez O."/>
            <person name="Roques C."/>
            <person name="Iampietro C."/>
            <person name="Lluch J."/>
            <person name="Castinel A."/>
            <person name="Donnadieu C."/>
            <person name="Desvignes T."/>
            <person name="Floi Bucao C."/>
            <person name="Jouanno E."/>
            <person name="Wen M."/>
            <person name="Mejri S."/>
            <person name="Dirks R."/>
            <person name="Jansen H."/>
            <person name="Henkel C."/>
            <person name="Chen W.J."/>
            <person name="Zahm M."/>
            <person name="Cabau C."/>
            <person name="Klopp C."/>
            <person name="Thompson A.W."/>
            <person name="Robinson-Rechavi M."/>
            <person name="Braasch I."/>
            <person name="Lecointre G."/>
            <person name="Bobe J."/>
            <person name="Postlethwait J.H."/>
            <person name="Berthelot C."/>
            <person name="Roest Crollius H."/>
            <person name="Guiguen Y."/>
        </authorList>
    </citation>
    <scope>NUCLEOTIDE SEQUENCE</scope>
    <source>
        <strain evidence="1">NC1722</strain>
    </source>
</reference>
<comment type="caution">
    <text evidence="1">The sequence shown here is derived from an EMBL/GenBank/DDBJ whole genome shotgun (WGS) entry which is preliminary data.</text>
</comment>
<dbReference type="Proteomes" id="UP001221898">
    <property type="component" value="Unassembled WGS sequence"/>
</dbReference>
<dbReference type="AlphaFoldDB" id="A0AAD7S0E0"/>
<sequence>MERGQTDAWALCPALWSGPFSVAGDKTGEWNAFWASAHTTAGSLSRARFPGSFRPMQPRSSEAFWVVSGELAVAWLCAAL</sequence>
<keyword evidence="2" id="KW-1185">Reference proteome</keyword>
<gene>
    <name evidence="1" type="ORF">AAFF_G00059600</name>
</gene>
<protein>
    <submittedName>
        <fullName evidence="1">Uncharacterized protein</fullName>
    </submittedName>
</protein>
<proteinExistence type="predicted"/>
<evidence type="ECO:0000313" key="1">
    <source>
        <dbReference type="EMBL" id="KAJ8393487.1"/>
    </source>
</evidence>
<dbReference type="EMBL" id="JAINUG010000136">
    <property type="protein sequence ID" value="KAJ8393487.1"/>
    <property type="molecule type" value="Genomic_DNA"/>
</dbReference>
<accession>A0AAD7S0E0</accession>
<organism evidence="1 2">
    <name type="scientific">Aldrovandia affinis</name>
    <dbReference type="NCBI Taxonomy" id="143900"/>
    <lineage>
        <taxon>Eukaryota</taxon>
        <taxon>Metazoa</taxon>
        <taxon>Chordata</taxon>
        <taxon>Craniata</taxon>
        <taxon>Vertebrata</taxon>
        <taxon>Euteleostomi</taxon>
        <taxon>Actinopterygii</taxon>
        <taxon>Neopterygii</taxon>
        <taxon>Teleostei</taxon>
        <taxon>Notacanthiformes</taxon>
        <taxon>Halosauridae</taxon>
        <taxon>Aldrovandia</taxon>
    </lineage>
</organism>
<name>A0AAD7S0E0_9TELE</name>
<evidence type="ECO:0000313" key="2">
    <source>
        <dbReference type="Proteomes" id="UP001221898"/>
    </source>
</evidence>